<evidence type="ECO:0000256" key="5">
    <source>
        <dbReference type="ARBA" id="ARBA00022691"/>
    </source>
</evidence>
<dbReference type="GO" id="GO:0032259">
    <property type="term" value="P:methylation"/>
    <property type="evidence" value="ECO:0007669"/>
    <property type="project" value="UniProtKB-KW"/>
</dbReference>
<evidence type="ECO:0000313" key="7">
    <source>
        <dbReference type="EMBL" id="KXG78911.1"/>
    </source>
</evidence>
<dbReference type="Gene3D" id="3.40.50.150">
    <property type="entry name" value="Vaccinia Virus protein VP39"/>
    <property type="match status" value="1"/>
</dbReference>
<dbReference type="UniPathway" id="UPA00148"/>
<comment type="pathway">
    <text evidence="1">Cofactor biosynthesis; adenosylcobalamin biosynthesis.</text>
</comment>
<dbReference type="Proteomes" id="UP000070456">
    <property type="component" value="Unassembled WGS sequence"/>
</dbReference>
<accession>A0A140LED6</accession>
<evidence type="ECO:0000256" key="2">
    <source>
        <dbReference type="ARBA" id="ARBA00022573"/>
    </source>
</evidence>
<keyword evidence="2" id="KW-0169">Cobalamin biosynthesis</keyword>
<dbReference type="EMBL" id="LOEE01000003">
    <property type="protein sequence ID" value="KXG78911.1"/>
    <property type="molecule type" value="Genomic_DNA"/>
</dbReference>
<keyword evidence="5" id="KW-0949">S-adenosyl-L-methionine</keyword>
<dbReference type="RefSeq" id="WP_068553941.1">
    <property type="nucleotide sequence ID" value="NZ_LOEE01000003.1"/>
</dbReference>
<evidence type="ECO:0000313" key="8">
    <source>
        <dbReference type="Proteomes" id="UP000070456"/>
    </source>
</evidence>
<dbReference type="NCBIfam" id="TIGR02469">
    <property type="entry name" value="CbiT"/>
    <property type="match status" value="1"/>
</dbReference>
<dbReference type="AlphaFoldDB" id="A0A140LED6"/>
<dbReference type="GO" id="GO:0009236">
    <property type="term" value="P:cobalamin biosynthetic process"/>
    <property type="evidence" value="ECO:0007669"/>
    <property type="project" value="UniProtKB-UniPathway"/>
</dbReference>
<evidence type="ECO:0000259" key="6">
    <source>
        <dbReference type="Pfam" id="PF13847"/>
    </source>
</evidence>
<keyword evidence="3" id="KW-0489">Methyltransferase</keyword>
<organism evidence="7 8">
    <name type="scientific">Thermotalea metallivorans</name>
    <dbReference type="NCBI Taxonomy" id="520762"/>
    <lineage>
        <taxon>Bacteria</taxon>
        <taxon>Bacillati</taxon>
        <taxon>Bacillota</taxon>
        <taxon>Clostridia</taxon>
        <taxon>Peptostreptococcales</taxon>
        <taxon>Thermotaleaceae</taxon>
        <taxon>Thermotalea</taxon>
    </lineage>
</organism>
<reference evidence="7 8" key="1">
    <citation type="submission" date="2015-12" db="EMBL/GenBank/DDBJ databases">
        <title>Draft genome sequence of the thermoanaerobe Thermotalea metallivorans, an isolate from the runoff channel of the Great Artesian Basin, Australia.</title>
        <authorList>
            <person name="Patel B.K."/>
        </authorList>
    </citation>
    <scope>NUCLEOTIDE SEQUENCE [LARGE SCALE GENOMIC DNA]</scope>
    <source>
        <strain evidence="7 8">B2-1</strain>
    </source>
</reference>
<name>A0A140LED6_9FIRM</name>
<dbReference type="PANTHER" id="PTHR43182">
    <property type="entry name" value="COBALT-PRECORRIN-6B C(15)-METHYLTRANSFERASE (DECARBOXYLATING)"/>
    <property type="match status" value="1"/>
</dbReference>
<protein>
    <submittedName>
        <fullName evidence="7">Cobalamin biosynthesis bifunctional protein CbiET</fullName>
    </submittedName>
</protein>
<gene>
    <name evidence="7" type="primary">cbiET</name>
    <name evidence="7" type="ORF">AN619_00700</name>
</gene>
<evidence type="ECO:0000256" key="3">
    <source>
        <dbReference type="ARBA" id="ARBA00022603"/>
    </source>
</evidence>
<evidence type="ECO:0000256" key="1">
    <source>
        <dbReference type="ARBA" id="ARBA00004953"/>
    </source>
</evidence>
<proteinExistence type="predicted"/>
<keyword evidence="4" id="KW-0808">Transferase</keyword>
<comment type="caution">
    <text evidence="7">The sequence shown here is derived from an EMBL/GenBank/DDBJ whole genome shotgun (WGS) entry which is preliminary data.</text>
</comment>
<dbReference type="CDD" id="cd02440">
    <property type="entry name" value="AdoMet_MTases"/>
    <property type="match status" value="1"/>
</dbReference>
<dbReference type="InterPro" id="IPR029063">
    <property type="entry name" value="SAM-dependent_MTases_sf"/>
</dbReference>
<dbReference type="Pfam" id="PF13847">
    <property type="entry name" value="Methyltransf_31"/>
    <property type="match status" value="1"/>
</dbReference>
<dbReference type="GO" id="GO:0008276">
    <property type="term" value="F:protein methyltransferase activity"/>
    <property type="evidence" value="ECO:0007669"/>
    <property type="project" value="InterPro"/>
</dbReference>
<sequence>MKKICWNYRTPGIPDELFVRGNVPMTKEEVRAITLSKLRLREDSIVVDVGAGTGSIAIEAAQLCPKGKVIAIERKEEGVALIRENCTRFQVEVEILHGNAAHKLKAIEVFDRVIIGGSGGELEEIIQLCYDKLTKDGRIVVNSITLETLYTSIQCLEKIGFSYVEAVSVNVARGRKVGRYTLMEAINPIYVISGVKT</sequence>
<keyword evidence="8" id="KW-1185">Reference proteome</keyword>
<dbReference type="OrthoDB" id="9780707at2"/>
<evidence type="ECO:0000256" key="4">
    <source>
        <dbReference type="ARBA" id="ARBA00022679"/>
    </source>
</evidence>
<dbReference type="STRING" id="520762.AN619_00700"/>
<dbReference type="SUPFAM" id="SSF53335">
    <property type="entry name" value="S-adenosyl-L-methionine-dependent methyltransferases"/>
    <property type="match status" value="1"/>
</dbReference>
<feature type="domain" description="Methyltransferase" evidence="6">
    <location>
        <begin position="43"/>
        <end position="148"/>
    </location>
</feature>
<dbReference type="InterPro" id="IPR050714">
    <property type="entry name" value="Cobalamin_biosynth_MTase"/>
</dbReference>
<dbReference type="InterPro" id="IPR014008">
    <property type="entry name" value="Cbl_synth_MTase_CbiT"/>
</dbReference>
<dbReference type="PANTHER" id="PTHR43182:SF1">
    <property type="entry name" value="COBALT-PRECORRIN-7 C(5)-METHYLTRANSFERASE"/>
    <property type="match status" value="1"/>
</dbReference>
<dbReference type="InterPro" id="IPR025714">
    <property type="entry name" value="Methyltranfer_dom"/>
</dbReference>